<dbReference type="Gene3D" id="3.20.19.10">
    <property type="entry name" value="Aconitase, domain 4"/>
    <property type="match status" value="1"/>
</dbReference>
<dbReference type="InterPro" id="IPR050075">
    <property type="entry name" value="LeuD"/>
</dbReference>
<dbReference type="InterPro" id="IPR033940">
    <property type="entry name" value="IPMI_Swivel"/>
</dbReference>
<comment type="function">
    <text evidence="2">Catalyzes the isomerization between 2-isopropylmalate and 3-isopropylmalate, via the formation of 2-isopropylmaleate.</text>
</comment>
<evidence type="ECO:0000313" key="13">
    <source>
        <dbReference type="Proteomes" id="UP000545507"/>
    </source>
</evidence>
<dbReference type="GO" id="GO:0003861">
    <property type="term" value="F:3-isopropylmalate dehydratase activity"/>
    <property type="evidence" value="ECO:0007669"/>
    <property type="project" value="UniProtKB-EC"/>
</dbReference>
<evidence type="ECO:0000256" key="2">
    <source>
        <dbReference type="ARBA" id="ARBA00002695"/>
    </source>
</evidence>
<evidence type="ECO:0000256" key="1">
    <source>
        <dbReference type="ARBA" id="ARBA00000491"/>
    </source>
</evidence>
<evidence type="ECO:0000256" key="7">
    <source>
        <dbReference type="ARBA" id="ARBA00022430"/>
    </source>
</evidence>
<evidence type="ECO:0000256" key="9">
    <source>
        <dbReference type="ARBA" id="ARBA00023239"/>
    </source>
</evidence>
<keyword evidence="9" id="KW-0456">Lyase</keyword>
<dbReference type="Proteomes" id="UP000545507">
    <property type="component" value="Unassembled WGS sequence"/>
</dbReference>
<dbReference type="AlphaFoldDB" id="A0A7Y8GUJ4"/>
<keyword evidence="8" id="KW-0028">Amino-acid biosynthesis</keyword>
<comment type="caution">
    <text evidence="12">The sequence shown here is derived from an EMBL/GenBank/DDBJ whole genome shotgun (WGS) entry which is preliminary data.</text>
</comment>
<gene>
    <name evidence="12" type="ORF">F3K02_05670</name>
</gene>
<dbReference type="CDD" id="cd01577">
    <property type="entry name" value="IPMI_Swivel"/>
    <property type="match status" value="1"/>
</dbReference>
<organism evidence="12 13">
    <name type="scientific">Hydrogenophaga aromaticivorans</name>
    <dbReference type="NCBI Taxonomy" id="2610898"/>
    <lineage>
        <taxon>Bacteria</taxon>
        <taxon>Pseudomonadati</taxon>
        <taxon>Pseudomonadota</taxon>
        <taxon>Betaproteobacteria</taxon>
        <taxon>Burkholderiales</taxon>
        <taxon>Comamonadaceae</taxon>
        <taxon>Hydrogenophaga</taxon>
    </lineage>
</organism>
<dbReference type="InterPro" id="IPR015928">
    <property type="entry name" value="Aconitase/3IPM_dehydase_swvl"/>
</dbReference>
<keyword evidence="13" id="KW-1185">Reference proteome</keyword>
<dbReference type="PANTHER" id="PTHR43345:SF5">
    <property type="entry name" value="3-ISOPROPYLMALATE DEHYDRATASE SMALL SUBUNIT"/>
    <property type="match status" value="1"/>
</dbReference>
<evidence type="ECO:0000256" key="4">
    <source>
        <dbReference type="ARBA" id="ARBA00009845"/>
    </source>
</evidence>
<feature type="domain" description="Aconitase A/isopropylmalate dehydratase small subunit swivel" evidence="11">
    <location>
        <begin position="19"/>
        <end position="125"/>
    </location>
</feature>
<evidence type="ECO:0000259" key="11">
    <source>
        <dbReference type="Pfam" id="PF00694"/>
    </source>
</evidence>
<sequence length="201" mass="22063">MALDPISLIKGRGVVISGDDIDTDRIIPGRYLRCLTFAGLGEALFRDVRYLQDGSLAGHPLDDLRFSGATVMVVSGANFGCGSSREHAPQSIHRAGFRAVIAESFAEIFFTNSTMIGLVCVTLSREEIHHIAERIQAEPHRELRVDISDRELYLGDKRFSVGLPESARTALVTGYWDPIGELLENIQSVKTTAIRLGYSSV</sequence>
<reference evidence="12 13" key="1">
    <citation type="submission" date="2019-09" db="EMBL/GenBank/DDBJ databases">
        <title>Hydrogenophaga aromatica sp. nov., isolated from a para-xylene-degrading enrichment culture.</title>
        <authorList>
            <person name="Tancsics A."/>
            <person name="Banerjee S."/>
        </authorList>
    </citation>
    <scope>NUCLEOTIDE SEQUENCE [LARGE SCALE GENOMIC DNA]</scope>
    <source>
        <strain evidence="12 13">D2P1</strain>
    </source>
</reference>
<evidence type="ECO:0000256" key="5">
    <source>
        <dbReference type="ARBA" id="ARBA00011271"/>
    </source>
</evidence>
<dbReference type="PANTHER" id="PTHR43345">
    <property type="entry name" value="3-ISOPROPYLMALATE DEHYDRATASE SMALL SUBUNIT 2-RELATED-RELATED"/>
    <property type="match status" value="1"/>
</dbReference>
<evidence type="ECO:0000256" key="10">
    <source>
        <dbReference type="ARBA" id="ARBA00023304"/>
    </source>
</evidence>
<keyword evidence="7" id="KW-0432">Leucine biosynthesis</keyword>
<dbReference type="RefSeq" id="WP_177134193.1">
    <property type="nucleotide sequence ID" value="NZ_VYGV01000006.1"/>
</dbReference>
<dbReference type="Pfam" id="PF00694">
    <property type="entry name" value="Aconitase_C"/>
    <property type="match status" value="1"/>
</dbReference>
<proteinExistence type="inferred from homology"/>
<dbReference type="InterPro" id="IPR000573">
    <property type="entry name" value="AconitaseA/IPMdHydase_ssu_swvl"/>
</dbReference>
<comment type="catalytic activity">
    <reaction evidence="1">
        <text>(2R,3S)-3-isopropylmalate = (2S)-2-isopropylmalate</text>
        <dbReference type="Rhea" id="RHEA:32287"/>
        <dbReference type="ChEBI" id="CHEBI:1178"/>
        <dbReference type="ChEBI" id="CHEBI:35121"/>
        <dbReference type="EC" id="4.2.1.33"/>
    </reaction>
</comment>
<comment type="pathway">
    <text evidence="3">Amino-acid biosynthesis; L-leucine biosynthesis; L-leucine from 3-methyl-2-oxobutanoate: step 2/4.</text>
</comment>
<evidence type="ECO:0000256" key="8">
    <source>
        <dbReference type="ARBA" id="ARBA00022605"/>
    </source>
</evidence>
<dbReference type="SUPFAM" id="SSF52016">
    <property type="entry name" value="LeuD/IlvD-like"/>
    <property type="match status" value="1"/>
</dbReference>
<keyword evidence="10" id="KW-0100">Branched-chain amino acid biosynthesis</keyword>
<evidence type="ECO:0000256" key="6">
    <source>
        <dbReference type="ARBA" id="ARBA00011998"/>
    </source>
</evidence>
<name>A0A7Y8GUJ4_9BURK</name>
<evidence type="ECO:0000256" key="3">
    <source>
        <dbReference type="ARBA" id="ARBA00004729"/>
    </source>
</evidence>
<comment type="similarity">
    <text evidence="4">Belongs to the LeuD family. LeuD type 1 subfamily.</text>
</comment>
<dbReference type="NCBIfam" id="NF002458">
    <property type="entry name" value="PRK01641.1"/>
    <property type="match status" value="1"/>
</dbReference>
<protein>
    <recommendedName>
        <fullName evidence="6">3-isopropylmalate dehydratase</fullName>
        <ecNumber evidence="6">4.2.1.33</ecNumber>
    </recommendedName>
</protein>
<comment type="subunit">
    <text evidence="5">Heterodimer of LeuC and LeuD.</text>
</comment>
<evidence type="ECO:0000313" key="12">
    <source>
        <dbReference type="EMBL" id="NWF44741.1"/>
    </source>
</evidence>
<dbReference type="EC" id="4.2.1.33" evidence="6"/>
<accession>A0A7Y8GUJ4</accession>
<dbReference type="EMBL" id="VYGV01000006">
    <property type="protein sequence ID" value="NWF44741.1"/>
    <property type="molecule type" value="Genomic_DNA"/>
</dbReference>
<dbReference type="GO" id="GO:0009098">
    <property type="term" value="P:L-leucine biosynthetic process"/>
    <property type="evidence" value="ECO:0007669"/>
    <property type="project" value="UniProtKB-KW"/>
</dbReference>